<protein>
    <submittedName>
        <fullName evidence="2">Uncharacterized protein</fullName>
    </submittedName>
</protein>
<evidence type="ECO:0000256" key="1">
    <source>
        <dbReference type="SAM" id="MobiDB-lite"/>
    </source>
</evidence>
<feature type="region of interest" description="Disordered" evidence="1">
    <location>
        <begin position="1"/>
        <end position="43"/>
    </location>
</feature>
<evidence type="ECO:0000313" key="3">
    <source>
        <dbReference type="Proteomes" id="UP001629113"/>
    </source>
</evidence>
<keyword evidence="3" id="KW-1185">Reference proteome</keyword>
<accession>A0ABR4PDY9</accession>
<gene>
    <name evidence="2" type="ORF">PVAG01_07944</name>
</gene>
<reference evidence="2 3" key="1">
    <citation type="submission" date="2024-06" db="EMBL/GenBank/DDBJ databases">
        <title>Complete genome of Phlyctema vagabunda strain 19-DSS-EL-015.</title>
        <authorList>
            <person name="Fiorenzani C."/>
        </authorList>
    </citation>
    <scope>NUCLEOTIDE SEQUENCE [LARGE SCALE GENOMIC DNA]</scope>
    <source>
        <strain evidence="2 3">19-DSS-EL-015</strain>
    </source>
</reference>
<feature type="compositionally biased region" description="Basic and acidic residues" evidence="1">
    <location>
        <begin position="9"/>
        <end position="37"/>
    </location>
</feature>
<dbReference type="Proteomes" id="UP001629113">
    <property type="component" value="Unassembled WGS sequence"/>
</dbReference>
<dbReference type="EMBL" id="JBFCZG010000006">
    <property type="protein sequence ID" value="KAL3421499.1"/>
    <property type="molecule type" value="Genomic_DNA"/>
</dbReference>
<comment type="caution">
    <text evidence="2">The sequence shown here is derived from an EMBL/GenBank/DDBJ whole genome shotgun (WGS) entry which is preliminary data.</text>
</comment>
<evidence type="ECO:0000313" key="2">
    <source>
        <dbReference type="EMBL" id="KAL3421499.1"/>
    </source>
</evidence>
<sequence>MSKPLSFSSDKKTGESHEHIETRTAHNGEHSTVHEYSRNTNAKIRNPLAGIPKEELLTDVDIFCSGYGLEEHAASFRKGALLAQSPDEFEDIVELTEDDKVTIRREKTHKWHLPRALYFTIVICSLGSAIQ</sequence>
<name>A0ABR4PDY9_9HELO</name>
<organism evidence="2 3">
    <name type="scientific">Phlyctema vagabunda</name>
    <dbReference type="NCBI Taxonomy" id="108571"/>
    <lineage>
        <taxon>Eukaryota</taxon>
        <taxon>Fungi</taxon>
        <taxon>Dikarya</taxon>
        <taxon>Ascomycota</taxon>
        <taxon>Pezizomycotina</taxon>
        <taxon>Leotiomycetes</taxon>
        <taxon>Helotiales</taxon>
        <taxon>Dermateaceae</taxon>
        <taxon>Phlyctema</taxon>
    </lineage>
</organism>
<proteinExistence type="predicted"/>